<dbReference type="InterPro" id="IPR024078">
    <property type="entry name" value="LmbE-like_dom_sf"/>
</dbReference>
<dbReference type="InterPro" id="IPR003737">
    <property type="entry name" value="GlcNAc_PI_deacetylase-related"/>
</dbReference>
<dbReference type="Pfam" id="PF02585">
    <property type="entry name" value="PIG-L"/>
    <property type="match status" value="1"/>
</dbReference>
<dbReference type="Proteomes" id="UP001614216">
    <property type="component" value="Unassembled WGS sequence"/>
</dbReference>
<dbReference type="Gene3D" id="3.40.50.10320">
    <property type="entry name" value="LmbE-like"/>
    <property type="match status" value="1"/>
</dbReference>
<comment type="caution">
    <text evidence="1">The sequence shown here is derived from an EMBL/GenBank/DDBJ whole genome shotgun (WGS) entry which is preliminary data.</text>
</comment>
<dbReference type="PANTHER" id="PTHR12993">
    <property type="entry name" value="N-ACETYLGLUCOSAMINYL-PHOSPHATIDYLINOSITOL DE-N-ACETYLASE-RELATED"/>
    <property type="match status" value="1"/>
</dbReference>
<dbReference type="SUPFAM" id="SSF102588">
    <property type="entry name" value="LmbE-like"/>
    <property type="match status" value="1"/>
</dbReference>
<accession>A0ABW8B164</accession>
<sequence length="290" mass="33700">MRVKTMNLDIKKECNNVMVIVPHQDDEILMSAGVIRVCEQNNVPYTVVMVTNGDYGCIDYSKGYARLKESLAGLETLGSNKESFEIMGYADTGMPERESFLTHLYNEKNEQKIYPSSCARETYGLEDKVEFHMKKYGKHGDYNRITFEKDLEMLLEEKKPDVIFTTSEYDMHGDHSGLYYFVCEVLDILNKKNGYEPKVFCGLIHSCAGDDNWPERDTAVFSCPQGLEENSNYKWEERMILELPEEMKKARGINNLKYQALLKHETALEPDAYEFLMAFIKDEEIFWKVR</sequence>
<proteinExistence type="predicted"/>
<name>A0ABW8B164_9FIRM</name>
<dbReference type="EC" id="3.5.1.-" evidence="1"/>
<protein>
    <submittedName>
        <fullName evidence="1">PIG-L deacetylase family protein</fullName>
        <ecNumber evidence="1">3.5.1.-</ecNumber>
    </submittedName>
</protein>
<gene>
    <name evidence="1" type="ORF">ACIF0M_12865</name>
</gene>
<organism evidence="1 2">
    <name type="scientific">Dorea amylophila</name>
    <dbReference type="NCBI Taxonomy" id="2981789"/>
    <lineage>
        <taxon>Bacteria</taxon>
        <taxon>Bacillati</taxon>
        <taxon>Bacillota</taxon>
        <taxon>Clostridia</taxon>
        <taxon>Lachnospirales</taxon>
        <taxon>Lachnospiraceae</taxon>
        <taxon>Dorea</taxon>
    </lineage>
</organism>
<keyword evidence="2" id="KW-1185">Reference proteome</keyword>
<keyword evidence="1" id="KW-0378">Hydrolase</keyword>
<evidence type="ECO:0000313" key="2">
    <source>
        <dbReference type="Proteomes" id="UP001614216"/>
    </source>
</evidence>
<reference evidence="1 2" key="1">
    <citation type="submission" date="2024-08" db="EMBL/GenBank/DDBJ databases">
        <authorList>
            <person name="Vancuren S.J."/>
            <person name="Allen-Vercoe E."/>
        </authorList>
    </citation>
    <scope>NUCLEOTIDE SEQUENCE [LARGE SCALE GENOMIC DNA]</scope>
    <source>
        <strain evidence="1 2">16-6-I_42_FAA</strain>
    </source>
</reference>
<dbReference type="GO" id="GO:0016787">
    <property type="term" value="F:hydrolase activity"/>
    <property type="evidence" value="ECO:0007669"/>
    <property type="project" value="UniProtKB-KW"/>
</dbReference>
<evidence type="ECO:0000313" key="1">
    <source>
        <dbReference type="EMBL" id="MFI7846394.1"/>
    </source>
</evidence>
<dbReference type="RefSeq" id="WP_226851710.1">
    <property type="nucleotide sequence ID" value="NZ_JAQEUH010000034.1"/>
</dbReference>
<dbReference type="EMBL" id="JBITRD010000013">
    <property type="protein sequence ID" value="MFI7846394.1"/>
    <property type="molecule type" value="Genomic_DNA"/>
</dbReference>
<dbReference type="PANTHER" id="PTHR12993:SF11">
    <property type="entry name" value="N-ACETYLGLUCOSAMINYL-PHOSPHATIDYLINOSITOL DE-N-ACETYLASE"/>
    <property type="match status" value="1"/>
</dbReference>